<dbReference type="KEGG" id="sinb:SIDU_12135"/>
<proteinExistence type="predicted"/>
<reference evidence="1 2" key="1">
    <citation type="journal article" date="2012" name="J. Bacteriol.">
        <title>Genome sequence of Sphingobium indicum B90A, a hexachlorocyclohexane-degrading bacterium.</title>
        <authorList>
            <person name="Anand S."/>
            <person name="Sangwan N."/>
            <person name="Lata P."/>
            <person name="Kaur J."/>
            <person name="Dua A."/>
            <person name="Singh A.K."/>
            <person name="Verma M."/>
            <person name="Kaur J."/>
            <person name="Khurana J.P."/>
            <person name="Khurana P."/>
            <person name="Mathur S."/>
            <person name="Lal R."/>
        </authorList>
    </citation>
    <scope>NUCLEOTIDE SEQUENCE [LARGE SCALE GENOMIC DNA]</scope>
    <source>
        <strain evidence="2">DSM 16412 / CCM 7286 / MTCC 6364 / B90A</strain>
    </source>
</reference>
<gene>
    <name evidence="1" type="ORF">SIDU_12135</name>
</gene>
<dbReference type="Proteomes" id="UP000004550">
    <property type="component" value="Chromosome"/>
</dbReference>
<dbReference type="EMBL" id="CP013070">
    <property type="protein sequence ID" value="APL95197.1"/>
    <property type="molecule type" value="Genomic_DNA"/>
</dbReference>
<evidence type="ECO:0000313" key="1">
    <source>
        <dbReference type="EMBL" id="APL95197.1"/>
    </source>
</evidence>
<protein>
    <submittedName>
        <fullName evidence="1">Uncharacterized protein</fullName>
    </submittedName>
</protein>
<name>A0A1L5BQY8_SPHIB</name>
<evidence type="ECO:0000313" key="2">
    <source>
        <dbReference type="Proteomes" id="UP000004550"/>
    </source>
</evidence>
<dbReference type="AlphaFoldDB" id="A0A1L5BQY8"/>
<organism evidence="1 2">
    <name type="scientific">Sphingobium indicum (strain DSM 16412 / CCM 7286 / MTCC 6364 / B90A)</name>
    <dbReference type="NCBI Taxonomy" id="861109"/>
    <lineage>
        <taxon>Bacteria</taxon>
        <taxon>Pseudomonadati</taxon>
        <taxon>Pseudomonadota</taxon>
        <taxon>Alphaproteobacteria</taxon>
        <taxon>Sphingomonadales</taxon>
        <taxon>Sphingomonadaceae</taxon>
        <taxon>Sphingobium</taxon>
    </lineage>
</organism>
<sequence>MALAATVPMVDAIALIMSAEQACIHQFGNGATEITLAGCANACPHFLRDHAAPFLRIAGEQSVSSEVALDPLGQRNAARTTLGHRGQCVA</sequence>
<accession>A0A1L5BQY8</accession>